<dbReference type="AlphaFoldDB" id="M9LMA8"/>
<comment type="caution">
    <text evidence="1">The sequence shown here is derived from an EMBL/GenBank/DDBJ whole genome shotgun (WGS) entry which is preliminary data.</text>
</comment>
<proteinExistence type="predicted"/>
<protein>
    <submittedName>
        <fullName evidence="1">Uncharacterized protein</fullName>
    </submittedName>
</protein>
<evidence type="ECO:0000313" key="1">
    <source>
        <dbReference type="EMBL" id="GAC41246.1"/>
    </source>
</evidence>
<dbReference type="RefSeq" id="WP_006284545.1">
    <property type="nucleotide sequence ID" value="NZ_BALG01000025.1"/>
</dbReference>
<sequence length="43" mass="5256">MREIQELLVEHFQVHMTWTGVRDMLRRLGIAYTSRGYVLYRTE</sequence>
<accession>M9LMA8</accession>
<reference evidence="1 2" key="1">
    <citation type="submission" date="2012-10" db="EMBL/GenBank/DDBJ databases">
        <title>Draft Genome Sequence of Paenibacillus popilliae ATCC 14706T.</title>
        <authorList>
            <person name="Iiyama K."/>
            <person name="Mori K."/>
            <person name="Mon H."/>
            <person name="Chieda Y."/>
            <person name="Lee J.M."/>
            <person name="Kusakabe T."/>
            <person name="Tashiro K."/>
            <person name="Asano S."/>
            <person name="Yasunaga-Aoki C."/>
            <person name="Shimizu S."/>
        </authorList>
    </citation>
    <scope>NUCLEOTIDE SEQUENCE [LARGE SCALE GENOMIC DNA]</scope>
    <source>
        <strain evidence="1 2">ATCC 14706</strain>
    </source>
</reference>
<name>M9LMA8_PAEPP</name>
<gene>
    <name evidence="1" type="ORF">PPOP_0596</name>
</gene>
<organism evidence="1 2">
    <name type="scientific">Paenibacillus popilliae ATCC 14706</name>
    <dbReference type="NCBI Taxonomy" id="1212764"/>
    <lineage>
        <taxon>Bacteria</taxon>
        <taxon>Bacillati</taxon>
        <taxon>Bacillota</taxon>
        <taxon>Bacilli</taxon>
        <taxon>Bacillales</taxon>
        <taxon>Paenibacillaceae</taxon>
        <taxon>Paenibacillus</taxon>
    </lineage>
</organism>
<dbReference type="Proteomes" id="UP000029453">
    <property type="component" value="Unassembled WGS sequence"/>
</dbReference>
<evidence type="ECO:0000313" key="2">
    <source>
        <dbReference type="Proteomes" id="UP000029453"/>
    </source>
</evidence>
<dbReference type="EMBL" id="BALG01000025">
    <property type="protein sequence ID" value="GAC41246.1"/>
    <property type="molecule type" value="Genomic_DNA"/>
</dbReference>
<keyword evidence="2" id="KW-1185">Reference proteome</keyword>